<sequence>YSIARDAYGVLFSGERTMIEVCFNCKFWKQREGKEGALSVGYCRRRCPVPTFWTDTNYEGQPLYNSAFDQPTTSNDDWCGEWEKKDGS</sequence>
<dbReference type="EMBL" id="LAZR01052564">
    <property type="protein sequence ID" value="KKK82671.1"/>
    <property type="molecule type" value="Genomic_DNA"/>
</dbReference>
<name>A0A0F9BE18_9ZZZZ</name>
<gene>
    <name evidence="1" type="ORF">LCGC14_2801030</name>
</gene>
<reference evidence="1" key="1">
    <citation type="journal article" date="2015" name="Nature">
        <title>Complex archaea that bridge the gap between prokaryotes and eukaryotes.</title>
        <authorList>
            <person name="Spang A."/>
            <person name="Saw J.H."/>
            <person name="Jorgensen S.L."/>
            <person name="Zaremba-Niedzwiedzka K."/>
            <person name="Martijn J."/>
            <person name="Lind A.E."/>
            <person name="van Eijk R."/>
            <person name="Schleper C."/>
            <person name="Guy L."/>
            <person name="Ettema T.J."/>
        </authorList>
    </citation>
    <scope>NUCLEOTIDE SEQUENCE</scope>
</reference>
<dbReference type="AlphaFoldDB" id="A0A0F9BE18"/>
<proteinExistence type="predicted"/>
<feature type="non-terminal residue" evidence="1">
    <location>
        <position position="1"/>
    </location>
</feature>
<protein>
    <submittedName>
        <fullName evidence="1">Uncharacterized protein</fullName>
    </submittedName>
</protein>
<comment type="caution">
    <text evidence="1">The sequence shown here is derived from an EMBL/GenBank/DDBJ whole genome shotgun (WGS) entry which is preliminary data.</text>
</comment>
<evidence type="ECO:0000313" key="1">
    <source>
        <dbReference type="EMBL" id="KKK82671.1"/>
    </source>
</evidence>
<organism evidence="1">
    <name type="scientific">marine sediment metagenome</name>
    <dbReference type="NCBI Taxonomy" id="412755"/>
    <lineage>
        <taxon>unclassified sequences</taxon>
        <taxon>metagenomes</taxon>
        <taxon>ecological metagenomes</taxon>
    </lineage>
</organism>
<accession>A0A0F9BE18</accession>